<feature type="region of interest" description="Disordered" evidence="1">
    <location>
        <begin position="85"/>
        <end position="129"/>
    </location>
</feature>
<accession>A0A2T8IK34</accession>
<evidence type="ECO:0000256" key="1">
    <source>
        <dbReference type="SAM" id="MobiDB-lite"/>
    </source>
</evidence>
<sequence length="129" mass="14071">MEPANHPPLRGCDPRSARLPGYAYAPARAAERRPNHPSSSLRDPAKPRGEEPPPARRSAHAPRHRPLSLCLPHGASVLTQPFASILSIHPPTRRRRPNSTHRLPASATSPHASGHGLPLYHHASNLRHA</sequence>
<dbReference type="Gramene" id="PVH38035">
    <property type="protein sequence ID" value="PVH38035"/>
    <property type="gene ID" value="PAHAL_5G158100"/>
</dbReference>
<protein>
    <submittedName>
        <fullName evidence="2">Uncharacterized protein</fullName>
    </submittedName>
</protein>
<feature type="compositionally biased region" description="Basic and acidic residues" evidence="1">
    <location>
        <begin position="43"/>
        <end position="54"/>
    </location>
</feature>
<organism evidence="2">
    <name type="scientific">Panicum hallii</name>
    <dbReference type="NCBI Taxonomy" id="206008"/>
    <lineage>
        <taxon>Eukaryota</taxon>
        <taxon>Viridiplantae</taxon>
        <taxon>Streptophyta</taxon>
        <taxon>Embryophyta</taxon>
        <taxon>Tracheophyta</taxon>
        <taxon>Spermatophyta</taxon>
        <taxon>Magnoliopsida</taxon>
        <taxon>Liliopsida</taxon>
        <taxon>Poales</taxon>
        <taxon>Poaceae</taxon>
        <taxon>PACMAD clade</taxon>
        <taxon>Panicoideae</taxon>
        <taxon>Panicodae</taxon>
        <taxon>Paniceae</taxon>
        <taxon>Panicinae</taxon>
        <taxon>Panicum</taxon>
        <taxon>Panicum sect. Panicum</taxon>
    </lineage>
</organism>
<feature type="region of interest" description="Disordered" evidence="1">
    <location>
        <begin position="1"/>
        <end position="72"/>
    </location>
</feature>
<evidence type="ECO:0000313" key="2">
    <source>
        <dbReference type="EMBL" id="PVH38035.1"/>
    </source>
</evidence>
<feature type="compositionally biased region" description="Low complexity" evidence="1">
    <location>
        <begin position="17"/>
        <end position="28"/>
    </location>
</feature>
<reference evidence="2" key="1">
    <citation type="submission" date="2018-04" db="EMBL/GenBank/DDBJ databases">
        <title>WGS assembly of Panicum hallii.</title>
        <authorList>
            <person name="Lovell J."/>
            <person name="Jenkins J."/>
            <person name="Lowry D."/>
            <person name="Mamidi S."/>
            <person name="Sreedasyam A."/>
            <person name="Weng X."/>
            <person name="Barry K."/>
            <person name="Bonette J."/>
            <person name="Campitelli B."/>
            <person name="Daum C."/>
            <person name="Gordon S."/>
            <person name="Gould B."/>
            <person name="Lipzen A."/>
            <person name="Macqueen A."/>
            <person name="Palacio-Mejia J."/>
            <person name="Plott C."/>
            <person name="Shakirov E."/>
            <person name="Shu S."/>
            <person name="Yoshinaga Y."/>
            <person name="Zane M."/>
            <person name="Rokhsar D."/>
            <person name="Grimwood J."/>
            <person name="Schmutz J."/>
            <person name="Juenger T."/>
        </authorList>
    </citation>
    <scope>NUCLEOTIDE SEQUENCE [LARGE SCALE GENOMIC DNA]</scope>
    <source>
        <strain evidence="2">FIL2</strain>
    </source>
</reference>
<proteinExistence type="predicted"/>
<feature type="compositionally biased region" description="Basic residues" evidence="1">
    <location>
        <begin position="57"/>
        <end position="66"/>
    </location>
</feature>
<dbReference type="Proteomes" id="UP000243499">
    <property type="component" value="Chromosome 5"/>
</dbReference>
<gene>
    <name evidence="2" type="ORF">PAHAL_5G158100</name>
</gene>
<name>A0A2T8IK34_9POAL</name>
<dbReference type="EMBL" id="CM008050">
    <property type="protein sequence ID" value="PVH38035.1"/>
    <property type="molecule type" value="Genomic_DNA"/>
</dbReference>
<dbReference type="AlphaFoldDB" id="A0A2T8IK34"/>